<dbReference type="SUPFAM" id="SSF51735">
    <property type="entry name" value="NAD(P)-binding Rossmann-fold domains"/>
    <property type="match status" value="1"/>
</dbReference>
<dbReference type="GO" id="GO:0016054">
    <property type="term" value="P:organic acid catabolic process"/>
    <property type="evidence" value="ECO:0007669"/>
    <property type="project" value="UniProtKB-ARBA"/>
</dbReference>
<accession>A0A939PDP6</accession>
<comment type="similarity">
    <text evidence="1">Belongs to the HIBADH-related family.</text>
</comment>
<dbReference type="InterPro" id="IPR008927">
    <property type="entry name" value="6-PGluconate_DH-like_C_sf"/>
</dbReference>
<dbReference type="InterPro" id="IPR013328">
    <property type="entry name" value="6PGD_dom2"/>
</dbReference>
<dbReference type="InterPro" id="IPR006115">
    <property type="entry name" value="6PGDH_NADP-bd"/>
</dbReference>
<name>A0A939PDP6_9ACTN</name>
<dbReference type="EMBL" id="JAGEOJ010000010">
    <property type="protein sequence ID" value="MBO2450433.1"/>
    <property type="molecule type" value="Genomic_DNA"/>
</dbReference>
<reference evidence="7" key="1">
    <citation type="submission" date="2021-03" db="EMBL/GenBank/DDBJ databases">
        <authorList>
            <person name="Kanchanasin P."/>
            <person name="Saeng-In P."/>
            <person name="Phongsopitanun W."/>
            <person name="Yuki M."/>
            <person name="Kudo T."/>
            <person name="Ohkuma M."/>
            <person name="Tanasupawat S."/>
        </authorList>
    </citation>
    <scope>NUCLEOTIDE SEQUENCE</scope>
    <source>
        <strain evidence="7">GKU 128</strain>
    </source>
</reference>
<dbReference type="Proteomes" id="UP000669179">
    <property type="component" value="Unassembled WGS sequence"/>
</dbReference>
<dbReference type="InterPro" id="IPR002204">
    <property type="entry name" value="3-OH-isobutyrate_DH-rel_CS"/>
</dbReference>
<dbReference type="Gene3D" id="3.40.50.720">
    <property type="entry name" value="NAD(P)-binding Rossmann-like Domain"/>
    <property type="match status" value="1"/>
</dbReference>
<organism evidence="7 8">
    <name type="scientific">Actinomadura barringtoniae</name>
    <dbReference type="NCBI Taxonomy" id="1427535"/>
    <lineage>
        <taxon>Bacteria</taxon>
        <taxon>Bacillati</taxon>
        <taxon>Actinomycetota</taxon>
        <taxon>Actinomycetes</taxon>
        <taxon>Streptosporangiales</taxon>
        <taxon>Thermomonosporaceae</taxon>
        <taxon>Actinomadura</taxon>
    </lineage>
</organism>
<gene>
    <name evidence="7" type="ORF">J4573_25245</name>
</gene>
<dbReference type="Pfam" id="PF03446">
    <property type="entry name" value="NAD_binding_2"/>
    <property type="match status" value="1"/>
</dbReference>
<protein>
    <submittedName>
        <fullName evidence="7">NAD-binding protein</fullName>
    </submittedName>
</protein>
<evidence type="ECO:0000256" key="1">
    <source>
        <dbReference type="ARBA" id="ARBA00009080"/>
    </source>
</evidence>
<dbReference type="PANTHER" id="PTHR43060:SF15">
    <property type="entry name" value="3-HYDROXYISOBUTYRATE DEHYDROGENASE-LIKE 1, MITOCHONDRIAL-RELATED"/>
    <property type="match status" value="1"/>
</dbReference>
<dbReference type="GO" id="GO:0051287">
    <property type="term" value="F:NAD binding"/>
    <property type="evidence" value="ECO:0007669"/>
    <property type="project" value="InterPro"/>
</dbReference>
<feature type="domain" description="3-hydroxyisobutyrate dehydrogenase-like NAD-binding" evidence="6">
    <location>
        <begin position="171"/>
        <end position="290"/>
    </location>
</feature>
<evidence type="ECO:0000313" key="7">
    <source>
        <dbReference type="EMBL" id="MBO2450433.1"/>
    </source>
</evidence>
<feature type="active site" evidence="4">
    <location>
        <position position="177"/>
    </location>
</feature>
<dbReference type="PANTHER" id="PTHR43060">
    <property type="entry name" value="3-HYDROXYISOBUTYRATE DEHYDROGENASE-LIKE 1, MITOCHONDRIAL-RELATED"/>
    <property type="match status" value="1"/>
</dbReference>
<dbReference type="PIRSF" id="PIRSF000103">
    <property type="entry name" value="HIBADH"/>
    <property type="match status" value="1"/>
</dbReference>
<dbReference type="GO" id="GO:0050661">
    <property type="term" value="F:NADP binding"/>
    <property type="evidence" value="ECO:0007669"/>
    <property type="project" value="InterPro"/>
</dbReference>
<feature type="domain" description="6-phosphogluconate dehydrogenase NADP-binding" evidence="5">
    <location>
        <begin position="3"/>
        <end position="168"/>
    </location>
</feature>
<sequence length="307" mass="30998">MSRIAFIGLGIMGGPMAGHLVKAGHEVTGYDVAPAGVDKLVAAGGTGAASIAEAVGEAEIVITMLPQDEHVESVIFGAGDGEADGGVLRYAKPGVLLIDFSTIKPETSARVAEAGRAHGLRVLDAPVSGGEKGAVDGVLSIMVGGAAEDFEAAKPIFEIVGKTFELVGGSGAGQYVKAANQLIVGGTYALVAEAIVLMEAAGVDAKAGIDVIAGGLAASRILDIKRDSMLARQFQPGFRIDLHHKDMGIATAAARSAEVSLPMTGMVAQLIAAARAKGYGSLDHSALLKIVEDLSGRTELSGNTSAA</sequence>
<keyword evidence="8" id="KW-1185">Reference proteome</keyword>
<evidence type="ECO:0000259" key="5">
    <source>
        <dbReference type="Pfam" id="PF03446"/>
    </source>
</evidence>
<dbReference type="InterPro" id="IPR029154">
    <property type="entry name" value="HIBADH-like_NADP-bd"/>
</dbReference>
<dbReference type="SUPFAM" id="SSF48179">
    <property type="entry name" value="6-phosphogluconate dehydrogenase C-terminal domain-like"/>
    <property type="match status" value="1"/>
</dbReference>
<dbReference type="GO" id="GO:0016491">
    <property type="term" value="F:oxidoreductase activity"/>
    <property type="evidence" value="ECO:0007669"/>
    <property type="project" value="UniProtKB-KW"/>
</dbReference>
<comment type="caution">
    <text evidence="7">The sequence shown here is derived from an EMBL/GenBank/DDBJ whole genome shotgun (WGS) entry which is preliminary data.</text>
</comment>
<evidence type="ECO:0000256" key="2">
    <source>
        <dbReference type="ARBA" id="ARBA00023002"/>
    </source>
</evidence>
<dbReference type="AlphaFoldDB" id="A0A939PDP6"/>
<evidence type="ECO:0000259" key="6">
    <source>
        <dbReference type="Pfam" id="PF14833"/>
    </source>
</evidence>
<evidence type="ECO:0000256" key="3">
    <source>
        <dbReference type="ARBA" id="ARBA00023027"/>
    </source>
</evidence>
<dbReference type="InterPro" id="IPR036291">
    <property type="entry name" value="NAD(P)-bd_dom_sf"/>
</dbReference>
<dbReference type="RefSeq" id="WP_208258305.1">
    <property type="nucleotide sequence ID" value="NZ_JAGEOJ010000010.1"/>
</dbReference>
<proteinExistence type="inferred from homology"/>
<dbReference type="PROSITE" id="PS00895">
    <property type="entry name" value="3_HYDROXYISOBUT_DH"/>
    <property type="match status" value="1"/>
</dbReference>
<keyword evidence="3" id="KW-0520">NAD</keyword>
<dbReference type="Pfam" id="PF14833">
    <property type="entry name" value="NAD_binding_11"/>
    <property type="match status" value="1"/>
</dbReference>
<keyword evidence="2" id="KW-0560">Oxidoreductase</keyword>
<evidence type="ECO:0000256" key="4">
    <source>
        <dbReference type="PIRSR" id="PIRSR000103-1"/>
    </source>
</evidence>
<dbReference type="InterPro" id="IPR015815">
    <property type="entry name" value="HIBADH-related"/>
</dbReference>
<dbReference type="Gene3D" id="1.10.1040.10">
    <property type="entry name" value="N-(1-d-carboxylethyl)-l-norvaline Dehydrogenase, domain 2"/>
    <property type="match status" value="1"/>
</dbReference>
<evidence type="ECO:0000313" key="8">
    <source>
        <dbReference type="Proteomes" id="UP000669179"/>
    </source>
</evidence>